<dbReference type="Proteomes" id="UP001622370">
    <property type="component" value="Unassembled WGS sequence"/>
</dbReference>
<reference evidence="4" key="3">
    <citation type="submission" date="2017-06" db="EMBL/GenBank/DDBJ databases">
        <title>Capnocytophaga spp. assemblies.</title>
        <authorList>
            <person name="Gulvik C.A."/>
        </authorList>
    </citation>
    <scope>NUCLEOTIDE SEQUENCE [LARGE SCALE GENOMIC DNA]</scope>
    <source>
        <strain evidence="4">H2177</strain>
    </source>
</reference>
<sequence length="67" mass="7782">MNARIFFEYAYLAVCVISIYLAMGYWQTDEKQSFYLYIAFAVASLAMFFLRRRSRKRGSGKGDSQSS</sequence>
<dbReference type="NCBIfam" id="TIGR01167">
    <property type="entry name" value="LPXTG_anchor"/>
    <property type="match status" value="1"/>
</dbReference>
<dbReference type="EMBL" id="CP022387">
    <property type="protein sequence ID" value="ATA89487.1"/>
    <property type="molecule type" value="Genomic_DNA"/>
</dbReference>
<protein>
    <submittedName>
        <fullName evidence="3">LPXTG cell wall anchor domain-containing protein</fullName>
    </submittedName>
</protein>
<dbReference type="AlphaFoldDB" id="A0A250FZU2"/>
<evidence type="ECO:0000313" key="4">
    <source>
        <dbReference type="Proteomes" id="UP000217348"/>
    </source>
</evidence>
<dbReference type="RefSeq" id="WP_095896066.1">
    <property type="nucleotide sequence ID" value="NZ_BOPJ01000013.1"/>
</dbReference>
<dbReference type="Proteomes" id="UP000217348">
    <property type="component" value="Chromosome"/>
</dbReference>
<reference evidence="3" key="4">
    <citation type="submission" date="2024-10" db="EMBL/GenBank/DDBJ databases">
        <authorList>
            <person name="Bergman P."/>
            <person name="Andersson A.F."/>
            <person name="Zangenah S."/>
            <person name="Abbasi N."/>
        </authorList>
    </citation>
    <scope>NUCLEOTIDE SEQUENCE</scope>
    <source>
        <strain evidence="3">W5</strain>
    </source>
</reference>
<accession>A0A250FZU2</accession>
<proteinExistence type="predicted"/>
<keyword evidence="5" id="KW-1185">Reference proteome</keyword>
<dbReference type="OrthoDB" id="1151040at2"/>
<keyword evidence="1" id="KW-0472">Membrane</keyword>
<name>A0A250FZU2_9FLAO</name>
<gene>
    <name evidence="3" type="ORF">ACI76L_07445</name>
    <name evidence="2" type="ORF">CGC58_06960</name>
</gene>
<evidence type="ECO:0000256" key="1">
    <source>
        <dbReference type="SAM" id="Phobius"/>
    </source>
</evidence>
<dbReference type="KEGG" id="csto:CGC58_06960"/>
<dbReference type="EMBL" id="JBJGWJ010000004">
    <property type="protein sequence ID" value="MFK8293613.1"/>
    <property type="molecule type" value="Genomic_DNA"/>
</dbReference>
<evidence type="ECO:0000313" key="2">
    <source>
        <dbReference type="EMBL" id="ATA89487.1"/>
    </source>
</evidence>
<keyword evidence="1" id="KW-0812">Transmembrane</keyword>
<reference evidence="2" key="2">
    <citation type="journal article" date="2017" name="Genome Announc.">
        <title>Twelve Complete Reference Genomes of Clinical Isolates in the Capnocytophaga Genus.</title>
        <authorList>
            <person name="Villarma A."/>
            <person name="Gulvik C.A."/>
            <person name="Rowe L.A."/>
            <person name="Sheth M."/>
            <person name="Juieng P."/>
            <person name="Nicholson A.C."/>
            <person name="Loparev V.N."/>
            <person name="McQuiston J.R."/>
        </authorList>
    </citation>
    <scope>NUCLEOTIDE SEQUENCE</scope>
    <source>
        <strain evidence="2">H2177</strain>
    </source>
</reference>
<organism evidence="2 4">
    <name type="scientific">Capnocytophaga stomatis</name>
    <dbReference type="NCBI Taxonomy" id="1848904"/>
    <lineage>
        <taxon>Bacteria</taxon>
        <taxon>Pseudomonadati</taxon>
        <taxon>Bacteroidota</taxon>
        <taxon>Flavobacteriia</taxon>
        <taxon>Flavobacteriales</taxon>
        <taxon>Flavobacteriaceae</taxon>
        <taxon>Capnocytophaga</taxon>
    </lineage>
</organism>
<feature type="transmembrane region" description="Helical" evidence="1">
    <location>
        <begin position="9"/>
        <end position="28"/>
    </location>
</feature>
<keyword evidence="1" id="KW-1133">Transmembrane helix</keyword>
<evidence type="ECO:0000313" key="5">
    <source>
        <dbReference type="Proteomes" id="UP001622370"/>
    </source>
</evidence>
<feature type="transmembrane region" description="Helical" evidence="1">
    <location>
        <begin position="34"/>
        <end position="51"/>
    </location>
</feature>
<evidence type="ECO:0000313" key="3">
    <source>
        <dbReference type="EMBL" id="MFK8293613.1"/>
    </source>
</evidence>
<reference evidence="3 5" key="1">
    <citation type="journal article" date="2016" name="Sci. Rep.">
        <title>Whole genome sequencing identifies a novel species of the genus Capnocytophaga isolated from dog and cat bite wounds in humans.</title>
        <authorList>
            <person name="Zangenah S."/>
            <person name="Abbasi N."/>
            <person name="Andersson A.F."/>
            <person name="Bergman P."/>
        </authorList>
    </citation>
    <scope>NUCLEOTIDE SEQUENCE [LARGE SCALE GENOMIC DNA]</scope>
    <source>
        <strain evidence="3 5">W5</strain>
    </source>
</reference>